<comment type="catalytic activity">
    <reaction evidence="1">
        <text>ATP + protein L-histidine = ADP + protein N-phospho-L-histidine.</text>
        <dbReference type="EC" id="2.7.13.3"/>
    </reaction>
</comment>
<dbReference type="InterPro" id="IPR036890">
    <property type="entry name" value="HATPase_C_sf"/>
</dbReference>
<dbReference type="KEGG" id="rul:UC8_58700"/>
<dbReference type="PANTHER" id="PTHR45339:SF1">
    <property type="entry name" value="HYBRID SIGNAL TRANSDUCTION HISTIDINE KINASE J"/>
    <property type="match status" value="1"/>
</dbReference>
<dbReference type="FunFam" id="3.30.565.10:FF:000010">
    <property type="entry name" value="Sensor histidine kinase RcsC"/>
    <property type="match status" value="1"/>
</dbReference>
<dbReference type="PROSITE" id="PS50894">
    <property type="entry name" value="HPT"/>
    <property type="match status" value="1"/>
</dbReference>
<dbReference type="PROSITE" id="PS50109">
    <property type="entry name" value="HIS_KIN"/>
    <property type="match status" value="1"/>
</dbReference>
<evidence type="ECO:0000256" key="14">
    <source>
        <dbReference type="ARBA" id="ARBA00064003"/>
    </source>
</evidence>
<dbReference type="SUPFAM" id="SSF47226">
    <property type="entry name" value="Histidine-containing phosphotransfer domain, HPT domain"/>
    <property type="match status" value="1"/>
</dbReference>
<dbReference type="GO" id="GO:0005886">
    <property type="term" value="C:plasma membrane"/>
    <property type="evidence" value="ECO:0007669"/>
    <property type="project" value="UniProtKB-SubCell"/>
</dbReference>
<dbReference type="Gene3D" id="3.40.190.10">
    <property type="entry name" value="Periplasmic binding protein-like II"/>
    <property type="match status" value="2"/>
</dbReference>
<dbReference type="Pfam" id="PF02518">
    <property type="entry name" value="HATPase_c"/>
    <property type="match status" value="1"/>
</dbReference>
<feature type="domain" description="HPt" evidence="24">
    <location>
        <begin position="929"/>
        <end position="1027"/>
    </location>
</feature>
<evidence type="ECO:0000256" key="6">
    <source>
        <dbReference type="ARBA" id="ARBA00022679"/>
    </source>
</evidence>
<dbReference type="SUPFAM" id="SSF55874">
    <property type="entry name" value="ATPase domain of HSP90 chaperone/DNA topoisomerase II/histidine kinase"/>
    <property type="match status" value="1"/>
</dbReference>
<evidence type="ECO:0000256" key="15">
    <source>
        <dbReference type="ARBA" id="ARBA00068150"/>
    </source>
</evidence>
<evidence type="ECO:0000259" key="23">
    <source>
        <dbReference type="PROSITE" id="PS50110"/>
    </source>
</evidence>
<dbReference type="PANTHER" id="PTHR45339">
    <property type="entry name" value="HYBRID SIGNAL TRANSDUCTION HISTIDINE KINASE J"/>
    <property type="match status" value="1"/>
</dbReference>
<dbReference type="SUPFAM" id="SSF47384">
    <property type="entry name" value="Homodimeric domain of signal transducing histidine kinase"/>
    <property type="match status" value="1"/>
</dbReference>
<dbReference type="SMART" id="SM00387">
    <property type="entry name" value="HATPase_c"/>
    <property type="match status" value="1"/>
</dbReference>
<organism evidence="25 26">
    <name type="scientific">Roseimaritima ulvae</name>
    <dbReference type="NCBI Taxonomy" id="980254"/>
    <lineage>
        <taxon>Bacteria</taxon>
        <taxon>Pseudomonadati</taxon>
        <taxon>Planctomycetota</taxon>
        <taxon>Planctomycetia</taxon>
        <taxon>Pirellulales</taxon>
        <taxon>Pirellulaceae</taxon>
        <taxon>Roseimaritima</taxon>
    </lineage>
</organism>
<dbReference type="InterPro" id="IPR011006">
    <property type="entry name" value="CheY-like_superfamily"/>
</dbReference>
<evidence type="ECO:0000259" key="22">
    <source>
        <dbReference type="PROSITE" id="PS50109"/>
    </source>
</evidence>
<dbReference type="Pfam" id="PF00072">
    <property type="entry name" value="Response_reg"/>
    <property type="match status" value="2"/>
</dbReference>
<evidence type="ECO:0000313" key="26">
    <source>
        <dbReference type="Proteomes" id="UP000325286"/>
    </source>
</evidence>
<keyword evidence="4" id="KW-1003">Cell membrane</keyword>
<dbReference type="InterPro" id="IPR005467">
    <property type="entry name" value="His_kinase_dom"/>
</dbReference>
<evidence type="ECO:0000256" key="9">
    <source>
        <dbReference type="ARBA" id="ARBA00022777"/>
    </source>
</evidence>
<dbReference type="SMART" id="SM00073">
    <property type="entry name" value="HPT"/>
    <property type="match status" value="1"/>
</dbReference>
<dbReference type="PROSITE" id="PS50110">
    <property type="entry name" value="RESPONSE_REGULATORY"/>
    <property type="match status" value="2"/>
</dbReference>
<dbReference type="SMART" id="SM00062">
    <property type="entry name" value="PBPb"/>
    <property type="match status" value="1"/>
</dbReference>
<keyword evidence="12" id="KW-0902">Two-component regulatory system</keyword>
<dbReference type="Proteomes" id="UP000325286">
    <property type="component" value="Chromosome"/>
</dbReference>
<dbReference type="Gene3D" id="1.10.287.130">
    <property type="match status" value="1"/>
</dbReference>
<dbReference type="EC" id="2.7.13.3" evidence="3"/>
<dbReference type="GO" id="GO:0005524">
    <property type="term" value="F:ATP binding"/>
    <property type="evidence" value="ECO:0007669"/>
    <property type="project" value="UniProtKB-KW"/>
</dbReference>
<evidence type="ECO:0000256" key="17">
    <source>
        <dbReference type="PROSITE-ProRule" id="PRU00169"/>
    </source>
</evidence>
<gene>
    <name evidence="25" type="primary">barA_8</name>
    <name evidence="25" type="ORF">UC8_58700</name>
</gene>
<dbReference type="SUPFAM" id="SSF53850">
    <property type="entry name" value="Periplasmic binding protein-like II"/>
    <property type="match status" value="1"/>
</dbReference>
<feature type="chain" id="PRO_5023119258" description="Sensory/regulatory protein RpfC" evidence="21">
    <location>
        <begin position="23"/>
        <end position="1027"/>
    </location>
</feature>
<dbReference type="CDD" id="cd00088">
    <property type="entry name" value="HPT"/>
    <property type="match status" value="1"/>
</dbReference>
<evidence type="ECO:0000256" key="3">
    <source>
        <dbReference type="ARBA" id="ARBA00012438"/>
    </source>
</evidence>
<dbReference type="PRINTS" id="PR00344">
    <property type="entry name" value="BCTRLSENSOR"/>
</dbReference>
<evidence type="ECO:0000256" key="10">
    <source>
        <dbReference type="ARBA" id="ARBA00022840"/>
    </source>
</evidence>
<feature type="coiled-coil region" evidence="18">
    <location>
        <begin position="998"/>
        <end position="1025"/>
    </location>
</feature>
<keyword evidence="6 25" id="KW-0808">Transferase</keyword>
<evidence type="ECO:0000256" key="18">
    <source>
        <dbReference type="SAM" id="Coils"/>
    </source>
</evidence>
<dbReference type="CDD" id="cd00082">
    <property type="entry name" value="HisKA"/>
    <property type="match status" value="1"/>
</dbReference>
<evidence type="ECO:0000256" key="16">
    <source>
        <dbReference type="PROSITE-ProRule" id="PRU00110"/>
    </source>
</evidence>
<keyword evidence="11 20" id="KW-1133">Transmembrane helix</keyword>
<dbReference type="RefSeq" id="WP_084426995.1">
    <property type="nucleotide sequence ID" value="NZ_CP042914.1"/>
</dbReference>
<dbReference type="InterPro" id="IPR004358">
    <property type="entry name" value="Sig_transdc_His_kin-like_C"/>
</dbReference>
<comment type="subcellular location">
    <subcellularLocation>
        <location evidence="2">Cell membrane</location>
        <topology evidence="2">Multi-pass membrane protein</topology>
    </subcellularLocation>
</comment>
<keyword evidence="13 20" id="KW-0472">Membrane</keyword>
<evidence type="ECO:0000256" key="5">
    <source>
        <dbReference type="ARBA" id="ARBA00022553"/>
    </source>
</evidence>
<keyword evidence="10" id="KW-0067">ATP-binding</keyword>
<feature type="domain" description="Response regulatory" evidence="23">
    <location>
        <begin position="584"/>
        <end position="704"/>
    </location>
</feature>
<dbReference type="InterPro" id="IPR003594">
    <property type="entry name" value="HATPase_dom"/>
</dbReference>
<dbReference type="InterPro" id="IPR036641">
    <property type="entry name" value="HPT_dom_sf"/>
</dbReference>
<feature type="modified residue" description="4-aspartylphosphate" evidence="17">
    <location>
        <position position="778"/>
    </location>
</feature>
<dbReference type="CDD" id="cd16922">
    <property type="entry name" value="HATPase_EvgS-ArcB-TorS-like"/>
    <property type="match status" value="1"/>
</dbReference>
<keyword evidence="5 17" id="KW-0597">Phosphoprotein</keyword>
<name>A0A5B9RA91_9BACT</name>
<keyword evidence="8" id="KW-0547">Nucleotide-binding</keyword>
<keyword evidence="26" id="KW-1185">Reference proteome</keyword>
<feature type="transmembrane region" description="Helical" evidence="20">
    <location>
        <begin position="273"/>
        <end position="292"/>
    </location>
</feature>
<evidence type="ECO:0000256" key="11">
    <source>
        <dbReference type="ARBA" id="ARBA00022989"/>
    </source>
</evidence>
<dbReference type="GO" id="GO:0000155">
    <property type="term" value="F:phosphorelay sensor kinase activity"/>
    <property type="evidence" value="ECO:0007669"/>
    <property type="project" value="InterPro"/>
</dbReference>
<dbReference type="CDD" id="cd01007">
    <property type="entry name" value="PBP2_BvgS_HisK_like"/>
    <property type="match status" value="1"/>
</dbReference>
<evidence type="ECO:0000256" key="20">
    <source>
        <dbReference type="SAM" id="Phobius"/>
    </source>
</evidence>
<feature type="domain" description="Histidine kinase" evidence="22">
    <location>
        <begin position="344"/>
        <end position="565"/>
    </location>
</feature>
<sequence precursor="true">MTVHRILFAVVCGLLLLPTVHGQQATADLLTAEERAWLDEHPLIRIAPTPDYRPAEWFDDQGNYQGITSDYMDELERLLGIEFEVVQTDAWSENLRMLREREVDMFPIAAETDDRREYALFTEPYIHFPAVILVRHGDEHLDMEALKGQRVAVAEGYAAHRYLETEHPQLELVPVLSAREGLFAVSSGAVSAFISEYAAASYVIENEGISNVRVAGESGYVYHMGCCVRSDWPELVGILQKGLNAISPQRRKEITNRWVTPLPPPTPLYRQRGFWLVVLSTLAVIGAIIAWNRSLKRLVMQRTEELRRHRDTLEETVQQRTAELEEARIAAESASQAKGDFLANMSHEIRTPMNAIIGMSELALDTDLDREQREYLQTVLSSGEALLMLINDILDFSKIEAGKLDLDSIGFKLRDVLGDATHTLAVRAHKKGLELACHVLPEVPDYLVGDPGRLRQIVVNLIGNAVKFTEEGEVVLRVEVESQQDGSAVLHFAVSDTGIGIPDHLIDKIFGAFDQADTSTSRKFGGTGLGLSISKQLVAMMHGRIWAESTEGIGTTFHFTAKFDVQDPATIPVAAELSELQGLKVLVVDDNTTNLKILNEMLTHWGLVPTIVDSPRAAMELLAGDPSGSPYQLILSDVNMPGMDGFDFLTWVRAQPQLQKITAMMLTSSRSSGDSARAKAINVAALLTKPIKQSQLLEEIGTAIGASGALRPKSPLADDDDGSGLGPFHILLAEDHPPNQQLAVRLLERRGHSVVVANNGREAIEVLKRERFDLLLTDIQMPEMDGFAATKAIRESEADSEQHLPIIAMTAHAMKGDAQRCLDGGMDGYVSKPVRRKALYAAIEDVMQKAMAHPPANASTPPEPQSETDEPAAAENTDAPQASQHNAASEADAGSEPDASSTADAPAVAEVDVAEVLDEEELNAEYEDDEELLAEMIQSFFQLVPKLIAELETAIEQNDATTVCERAHTLKGGSGNFFAKAAFDSALALEQMGKDNNLTDAADACRQLRDDLARLETELQRCVQQQN</sequence>
<feature type="region of interest" description="Disordered" evidence="19">
    <location>
        <begin position="851"/>
        <end position="906"/>
    </location>
</feature>
<evidence type="ECO:0000256" key="7">
    <source>
        <dbReference type="ARBA" id="ARBA00022692"/>
    </source>
</evidence>
<evidence type="ECO:0000256" key="4">
    <source>
        <dbReference type="ARBA" id="ARBA00022475"/>
    </source>
</evidence>
<dbReference type="OrthoDB" id="9762493at2"/>
<dbReference type="InterPro" id="IPR036097">
    <property type="entry name" value="HisK_dim/P_sf"/>
</dbReference>
<keyword evidence="7 20" id="KW-0812">Transmembrane</keyword>
<dbReference type="AlphaFoldDB" id="A0A5B9RA91"/>
<feature type="compositionally biased region" description="Polar residues" evidence="19">
    <location>
        <begin position="878"/>
        <end position="887"/>
    </location>
</feature>
<accession>A0A5B9RA91</accession>
<dbReference type="InterPro" id="IPR001789">
    <property type="entry name" value="Sig_transdc_resp-reg_receiver"/>
</dbReference>
<dbReference type="Gene3D" id="3.30.565.10">
    <property type="entry name" value="Histidine kinase-like ATPase, C-terminal domain"/>
    <property type="match status" value="1"/>
</dbReference>
<feature type="modified residue" description="Phosphohistidine" evidence="16">
    <location>
        <position position="968"/>
    </location>
</feature>
<protein>
    <recommendedName>
        <fullName evidence="15">Sensory/regulatory protein RpfC</fullName>
        <ecNumber evidence="3">2.7.13.3</ecNumber>
    </recommendedName>
</protein>
<keyword evidence="9 25" id="KW-0418">Kinase</keyword>
<dbReference type="EMBL" id="CP042914">
    <property type="protein sequence ID" value="QEG43813.1"/>
    <property type="molecule type" value="Genomic_DNA"/>
</dbReference>
<evidence type="ECO:0000256" key="13">
    <source>
        <dbReference type="ARBA" id="ARBA00023136"/>
    </source>
</evidence>
<keyword evidence="21" id="KW-0732">Signal</keyword>
<evidence type="ECO:0000313" key="25">
    <source>
        <dbReference type="EMBL" id="QEG43813.1"/>
    </source>
</evidence>
<dbReference type="InterPro" id="IPR003661">
    <property type="entry name" value="HisK_dim/P_dom"/>
</dbReference>
<dbReference type="SUPFAM" id="SSF52172">
    <property type="entry name" value="CheY-like"/>
    <property type="match status" value="2"/>
</dbReference>
<dbReference type="SMART" id="SM00448">
    <property type="entry name" value="REC"/>
    <property type="match status" value="2"/>
</dbReference>
<dbReference type="FunFam" id="1.10.287.130:FF:000002">
    <property type="entry name" value="Two-component osmosensing histidine kinase"/>
    <property type="match status" value="1"/>
</dbReference>
<dbReference type="Pfam" id="PF01627">
    <property type="entry name" value="Hpt"/>
    <property type="match status" value="1"/>
</dbReference>
<proteinExistence type="predicted"/>
<feature type="domain" description="Response regulatory" evidence="23">
    <location>
        <begin position="729"/>
        <end position="847"/>
    </location>
</feature>
<feature type="signal peptide" evidence="21">
    <location>
        <begin position="1"/>
        <end position="22"/>
    </location>
</feature>
<dbReference type="InterPro" id="IPR008207">
    <property type="entry name" value="Sig_transdc_His_kin_Hpt_dom"/>
</dbReference>
<dbReference type="Pfam" id="PF00512">
    <property type="entry name" value="HisKA"/>
    <property type="match status" value="1"/>
</dbReference>
<feature type="modified residue" description="4-aspartylphosphate" evidence="17">
    <location>
        <position position="637"/>
    </location>
</feature>
<evidence type="ECO:0000256" key="19">
    <source>
        <dbReference type="SAM" id="MobiDB-lite"/>
    </source>
</evidence>
<evidence type="ECO:0000259" key="24">
    <source>
        <dbReference type="PROSITE" id="PS50894"/>
    </source>
</evidence>
<dbReference type="SMART" id="SM00388">
    <property type="entry name" value="HisKA"/>
    <property type="match status" value="1"/>
</dbReference>
<dbReference type="CDD" id="cd17546">
    <property type="entry name" value="REC_hyHK_CKI1_RcsC-like"/>
    <property type="match status" value="1"/>
</dbReference>
<evidence type="ECO:0000256" key="1">
    <source>
        <dbReference type="ARBA" id="ARBA00000085"/>
    </source>
</evidence>
<evidence type="ECO:0000256" key="2">
    <source>
        <dbReference type="ARBA" id="ARBA00004651"/>
    </source>
</evidence>
<keyword evidence="18" id="KW-0175">Coiled coil</keyword>
<dbReference type="Gene3D" id="1.20.120.160">
    <property type="entry name" value="HPT domain"/>
    <property type="match status" value="1"/>
</dbReference>
<evidence type="ECO:0000256" key="21">
    <source>
        <dbReference type="SAM" id="SignalP"/>
    </source>
</evidence>
<dbReference type="Gene3D" id="3.40.50.2300">
    <property type="match status" value="2"/>
</dbReference>
<comment type="subunit">
    <text evidence="14">At low DSF concentrations, interacts with RpfF.</text>
</comment>
<dbReference type="InterPro" id="IPR001638">
    <property type="entry name" value="Solute-binding_3/MltF_N"/>
</dbReference>
<evidence type="ECO:0000256" key="12">
    <source>
        <dbReference type="ARBA" id="ARBA00023012"/>
    </source>
</evidence>
<reference evidence="25 26" key="1">
    <citation type="submission" date="2019-08" db="EMBL/GenBank/DDBJ databases">
        <title>Deep-cultivation of Planctomycetes and their phenomic and genomic characterization uncovers novel biology.</title>
        <authorList>
            <person name="Wiegand S."/>
            <person name="Jogler M."/>
            <person name="Boedeker C."/>
            <person name="Pinto D."/>
            <person name="Vollmers J."/>
            <person name="Rivas-Marin E."/>
            <person name="Kohn T."/>
            <person name="Peeters S.H."/>
            <person name="Heuer A."/>
            <person name="Rast P."/>
            <person name="Oberbeckmann S."/>
            <person name="Bunk B."/>
            <person name="Jeske O."/>
            <person name="Meyerdierks A."/>
            <person name="Storesund J.E."/>
            <person name="Kallscheuer N."/>
            <person name="Luecker S."/>
            <person name="Lage O.M."/>
            <person name="Pohl T."/>
            <person name="Merkel B.J."/>
            <person name="Hornburger P."/>
            <person name="Mueller R.-W."/>
            <person name="Bruemmer F."/>
            <person name="Labrenz M."/>
            <person name="Spormann A.M."/>
            <person name="Op den Camp H."/>
            <person name="Overmann J."/>
            <person name="Amann R."/>
            <person name="Jetten M.S.M."/>
            <person name="Mascher T."/>
            <person name="Medema M.H."/>
            <person name="Devos D.P."/>
            <person name="Kaster A.-K."/>
            <person name="Ovreas L."/>
            <person name="Rohde M."/>
            <person name="Galperin M.Y."/>
            <person name="Jogler C."/>
        </authorList>
    </citation>
    <scope>NUCLEOTIDE SEQUENCE [LARGE SCALE GENOMIC DNA]</scope>
    <source>
        <strain evidence="25 26">UC8</strain>
    </source>
</reference>
<dbReference type="Pfam" id="PF00497">
    <property type="entry name" value="SBP_bac_3"/>
    <property type="match status" value="1"/>
</dbReference>
<evidence type="ECO:0000256" key="8">
    <source>
        <dbReference type="ARBA" id="ARBA00022741"/>
    </source>
</evidence>